<dbReference type="Pfam" id="PF13416">
    <property type="entry name" value="SBP_bac_8"/>
    <property type="match status" value="1"/>
</dbReference>
<dbReference type="EMBL" id="CP009687">
    <property type="protein sequence ID" value="AKL95921.1"/>
    <property type="molecule type" value="Genomic_DNA"/>
</dbReference>
<evidence type="ECO:0000256" key="3">
    <source>
        <dbReference type="ARBA" id="ARBA00022729"/>
    </source>
</evidence>
<evidence type="ECO:0000313" key="4">
    <source>
        <dbReference type="EMBL" id="AKL95921.1"/>
    </source>
</evidence>
<reference evidence="4 5" key="1">
    <citation type="submission" date="2014-10" db="EMBL/GenBank/DDBJ databases">
        <title>Genome sequence of Clostridium aceticum DSM 1496.</title>
        <authorList>
            <person name="Poehlein A."/>
            <person name="Schiel-Bengelsdorf B."/>
            <person name="Gottschalk G."/>
            <person name="Duerre P."/>
            <person name="Daniel R."/>
        </authorList>
    </citation>
    <scope>NUCLEOTIDE SEQUENCE [LARGE SCALE GENOMIC DNA]</scope>
    <source>
        <strain evidence="4 5">DSM 1496</strain>
    </source>
</reference>
<comment type="similarity">
    <text evidence="1">Belongs to the bacterial solute-binding protein 1 family.</text>
</comment>
<proteinExistence type="inferred from homology"/>
<evidence type="ECO:0000256" key="1">
    <source>
        <dbReference type="ARBA" id="ARBA00008520"/>
    </source>
</evidence>
<dbReference type="RefSeq" id="WP_044824805.1">
    <property type="nucleotide sequence ID" value="NZ_CP009687.1"/>
</dbReference>
<dbReference type="InterPro" id="IPR006059">
    <property type="entry name" value="SBP"/>
</dbReference>
<evidence type="ECO:0000256" key="2">
    <source>
        <dbReference type="ARBA" id="ARBA00022448"/>
    </source>
</evidence>
<keyword evidence="3" id="KW-0732">Signal</keyword>
<dbReference type="STRING" id="84022.CACET_c24760"/>
<keyword evidence="5" id="KW-1185">Reference proteome</keyword>
<name>A0A0D8I9Z4_9CLOT</name>
<gene>
    <name evidence="4" type="ORF">CACET_c24760</name>
</gene>
<dbReference type="PATRIC" id="fig|84022.5.peg.242"/>
<dbReference type="PANTHER" id="PTHR43649">
    <property type="entry name" value="ARABINOSE-BINDING PROTEIN-RELATED"/>
    <property type="match status" value="1"/>
</dbReference>
<protein>
    <submittedName>
        <fullName evidence="4">ABC-type sugar transport system, periplasmic component</fullName>
    </submittedName>
</protein>
<dbReference type="OrthoDB" id="9768630at2"/>
<sequence>MKKSIIVTMLFMSLISAFLIYLLNPSSKIEEKVVYSSSQETDEENGQLVVAPFYEMSSIFPNIKAPIDFDWRQFEGMTLNFLVENNINANVLSKESQLFTEITGININIRPMDFSTLIQKINIDFISKTGKYQLVYVDPYQTLNRFAETNLEDLNRYNNDPNLPHIPGGIEDFFEKQILVDSYFIDQETLYTVPFDTTTMIMYYRKDIFEKYKEAFMEEKGYDWTPGQPDFTWERYVEIAAWIEKNVDEVKYGSGHMAQKHNSIFCDFSNVLAAYGGDYFSDKNIGGLGLRAPRHIRILEPNFIDALNMYKKIVNTSSPESLYWDWYDTAEAFKNGEIAMMPNWDENASAIENPATSKVAGKVGYSILPNGLKRSANIFGGSGIGINQHANEREKQAAWLFIVWATSPQTQLFVLQHPEGGGIPPRKSVYADETIEQVLEGYAEENSEKYRTMLQLPTVLQAWEEENVYYRPKIGNFYHIEQIIIKNLHEMIRDNLSAEDTARLMYDEIRALGN</sequence>
<dbReference type="SUPFAM" id="SSF53850">
    <property type="entry name" value="Periplasmic binding protein-like II"/>
    <property type="match status" value="1"/>
</dbReference>
<evidence type="ECO:0000313" key="5">
    <source>
        <dbReference type="Proteomes" id="UP000035704"/>
    </source>
</evidence>
<dbReference type="Gene3D" id="3.40.190.10">
    <property type="entry name" value="Periplasmic binding protein-like II"/>
    <property type="match status" value="2"/>
</dbReference>
<keyword evidence="4" id="KW-0762">Sugar transport</keyword>
<dbReference type="AlphaFoldDB" id="A0A0D8I9Z4"/>
<accession>A0A0D8I9Z4</accession>
<keyword evidence="2" id="KW-0813">Transport</keyword>
<dbReference type="InterPro" id="IPR050490">
    <property type="entry name" value="Bact_solute-bd_prot1"/>
</dbReference>
<dbReference type="KEGG" id="cace:CACET_c24760"/>
<organism evidence="4 5">
    <name type="scientific">Clostridium aceticum</name>
    <dbReference type="NCBI Taxonomy" id="84022"/>
    <lineage>
        <taxon>Bacteria</taxon>
        <taxon>Bacillati</taxon>
        <taxon>Bacillota</taxon>
        <taxon>Clostridia</taxon>
        <taxon>Eubacteriales</taxon>
        <taxon>Clostridiaceae</taxon>
        <taxon>Clostridium</taxon>
    </lineage>
</organism>
<dbReference type="Proteomes" id="UP000035704">
    <property type="component" value="Chromosome"/>
</dbReference>
<dbReference type="PANTHER" id="PTHR43649:SF34">
    <property type="entry name" value="ABC TRANSPORTER PERIPLASMIC-BINDING PROTEIN YCJN-RELATED"/>
    <property type="match status" value="1"/>
</dbReference>